<feature type="domain" description="Fibronectin type-III" evidence="2">
    <location>
        <begin position="241"/>
        <end position="336"/>
    </location>
</feature>
<keyword evidence="1" id="KW-0677">Repeat</keyword>
<dbReference type="InterPro" id="IPR003961">
    <property type="entry name" value="FN3_dom"/>
</dbReference>
<dbReference type="CDD" id="cd00063">
    <property type="entry name" value="FN3"/>
    <property type="match status" value="3"/>
</dbReference>
<name>A0A6J7CUN6_9ZZZZ</name>
<organism evidence="3">
    <name type="scientific">freshwater metagenome</name>
    <dbReference type="NCBI Taxonomy" id="449393"/>
    <lineage>
        <taxon>unclassified sequences</taxon>
        <taxon>metagenomes</taxon>
        <taxon>ecological metagenomes</taxon>
    </lineage>
</organism>
<accession>A0A6J7CUN6</accession>
<proteinExistence type="predicted"/>
<dbReference type="InterPro" id="IPR036116">
    <property type="entry name" value="FN3_sf"/>
</dbReference>
<feature type="domain" description="Fibronectin type-III" evidence="2">
    <location>
        <begin position="48"/>
        <end position="141"/>
    </location>
</feature>
<dbReference type="EMBL" id="CAFBLN010000003">
    <property type="protein sequence ID" value="CAB4859819.1"/>
    <property type="molecule type" value="Genomic_DNA"/>
</dbReference>
<dbReference type="SMART" id="SM00060">
    <property type="entry name" value="FN3"/>
    <property type="match status" value="5"/>
</dbReference>
<evidence type="ECO:0000259" key="2">
    <source>
        <dbReference type="PROSITE" id="PS50853"/>
    </source>
</evidence>
<feature type="domain" description="Fibronectin type-III" evidence="2">
    <location>
        <begin position="457"/>
        <end position="552"/>
    </location>
</feature>
<dbReference type="AlphaFoldDB" id="A0A6J7CUN6"/>
<dbReference type="PROSITE" id="PS50853">
    <property type="entry name" value="FN3"/>
    <property type="match status" value="3"/>
</dbReference>
<gene>
    <name evidence="3" type="ORF">UFOPK3381_00185</name>
</gene>
<dbReference type="PRINTS" id="PR00014">
    <property type="entry name" value="FNTYPEIII"/>
</dbReference>
<dbReference type="PANTHER" id="PTHR13817:SF73">
    <property type="entry name" value="FIBRONECTIN TYPE-III DOMAIN-CONTAINING PROTEIN"/>
    <property type="match status" value="1"/>
</dbReference>
<dbReference type="InterPro" id="IPR013783">
    <property type="entry name" value="Ig-like_fold"/>
</dbReference>
<dbReference type="Pfam" id="PF00041">
    <property type="entry name" value="fn3"/>
    <property type="match status" value="4"/>
</dbReference>
<dbReference type="SUPFAM" id="SSF49265">
    <property type="entry name" value="Fibronectin type III"/>
    <property type="match status" value="3"/>
</dbReference>
<dbReference type="Gene3D" id="2.60.40.10">
    <property type="entry name" value="Immunoglobulins"/>
    <property type="match status" value="4"/>
</dbReference>
<sequence length="552" mass="56983">MLIANPIIKLSPKLGIAKVVASLVFLATTALTIIPAEATPVPSAPSAGPRYVSWTNLGNGSVSFAWMVPSTNSGAPITGYQMEAVNGGTTKTCTAPAGTYICTITGLTNGVTYTLTGYALAGVNKSPGVSFYSVSPQVNRPGRPTNVQLDRSSSSVTVSWTEPTFYTSLSKSYAVYALLENAAVSTGIGTTAPACNTSTTSCTFGPGILTAGSKYNFVVRAIQAKTGGALSDFSSLFTVGVPDAPTLVLASVDDEQSSISWADPVQNGGSAITSYSVRYSDDSGVTWTTFTTSATTNPVTVTGLTNGTSYIYQVAATNVNGTGDWSASSLGVTPIGEPGQLQTGPTLTASDTGTDPWITVAWSRWGSLGAPITNGSAVVSYEVLVWGTSYSFTPAQAGCDTGTACSVTFNSTGTAGTNAGIAYGVGYRPVVRATTGWGSGLYSYQAAMVYPGYVPSTPTGLTIAKVSSTSLSIKWSFPTASSNTGAWKVSNYVYEIYDNATDSLVTSATVSNNVRLVLVSGLTPTTTYYFKVRAKTSNVHYSGWGTSTTTTL</sequence>
<evidence type="ECO:0000256" key="1">
    <source>
        <dbReference type="ARBA" id="ARBA00022737"/>
    </source>
</evidence>
<dbReference type="PANTHER" id="PTHR13817">
    <property type="entry name" value="TITIN"/>
    <property type="match status" value="1"/>
</dbReference>
<dbReference type="InterPro" id="IPR050964">
    <property type="entry name" value="Striated_Muscle_Regulatory"/>
</dbReference>
<reference evidence="3" key="1">
    <citation type="submission" date="2020-05" db="EMBL/GenBank/DDBJ databases">
        <authorList>
            <person name="Chiriac C."/>
            <person name="Salcher M."/>
            <person name="Ghai R."/>
            <person name="Kavagutti S V."/>
        </authorList>
    </citation>
    <scope>NUCLEOTIDE SEQUENCE</scope>
</reference>
<evidence type="ECO:0000313" key="3">
    <source>
        <dbReference type="EMBL" id="CAB4859819.1"/>
    </source>
</evidence>
<protein>
    <submittedName>
        <fullName evidence="3">Unannotated protein</fullName>
    </submittedName>
</protein>